<dbReference type="AlphaFoldDB" id="A0A8J8PE99"/>
<name>A0A8J8PE99_9ARCH</name>
<proteinExistence type="predicted"/>
<gene>
    <name evidence="1" type="ORF">A3207_07435</name>
</gene>
<reference evidence="1" key="1">
    <citation type="submission" date="2016-03" db="EMBL/GenBank/DDBJ databases">
        <authorList>
            <person name="Borrel G."/>
            <person name="Mccann A."/>
            <person name="O'Toole P.W."/>
        </authorList>
    </citation>
    <scope>NUCLEOTIDE SEQUENCE</scope>
    <source>
        <strain evidence="1">183</strain>
    </source>
</reference>
<dbReference type="EMBL" id="LVVT01000007">
    <property type="protein sequence ID" value="TQS84135.1"/>
    <property type="molecule type" value="Genomic_DNA"/>
</dbReference>
<accession>A0A8J8PE99</accession>
<dbReference type="Proteomes" id="UP000752814">
    <property type="component" value="Unassembled WGS sequence"/>
</dbReference>
<comment type="caution">
    <text evidence="1">The sequence shown here is derived from an EMBL/GenBank/DDBJ whole genome shotgun (WGS) entry which is preliminary data.</text>
</comment>
<sequence>MHVKYFSYYNLTNNLEISKLLVSNISKNYCQYPVVFTKHFTEVIKSKNALMNDVGVTALLRGRGS</sequence>
<evidence type="ECO:0000313" key="1">
    <source>
        <dbReference type="EMBL" id="TQS84135.1"/>
    </source>
</evidence>
<evidence type="ECO:0000313" key="2">
    <source>
        <dbReference type="Proteomes" id="UP000752814"/>
    </source>
</evidence>
<organism evidence="1 2">
    <name type="scientific">Candidatus Methanomassiliicoccus intestinalis</name>
    <dbReference type="NCBI Taxonomy" id="1406512"/>
    <lineage>
        <taxon>Archaea</taxon>
        <taxon>Methanobacteriati</taxon>
        <taxon>Thermoplasmatota</taxon>
        <taxon>Thermoplasmata</taxon>
        <taxon>Methanomassiliicoccales</taxon>
        <taxon>Methanomassiliicoccaceae</taxon>
        <taxon>Methanomassiliicoccus</taxon>
    </lineage>
</organism>
<protein>
    <submittedName>
        <fullName evidence="1">Uncharacterized protein</fullName>
    </submittedName>
</protein>